<proteinExistence type="predicted"/>
<dbReference type="EMBL" id="MT143544">
    <property type="protein sequence ID" value="QJA97999.1"/>
    <property type="molecule type" value="Genomic_DNA"/>
</dbReference>
<evidence type="ECO:0000313" key="1">
    <source>
        <dbReference type="EMBL" id="QJA97999.1"/>
    </source>
</evidence>
<name>A0A6M3LV90_9ZZZZ</name>
<accession>A0A6M3LV90</accession>
<organism evidence="1">
    <name type="scientific">viral metagenome</name>
    <dbReference type="NCBI Taxonomy" id="1070528"/>
    <lineage>
        <taxon>unclassified sequences</taxon>
        <taxon>metagenomes</taxon>
        <taxon>organismal metagenomes</taxon>
    </lineage>
</organism>
<sequence>MSIKKERKKKHGLSKTPFYKTWQNMKHRCFYPSDKKYKYYGGRGIIVCDKWLDFLNFKNDMYESYLKHKAIYETTTIERLNSNGNYCLENCCWETQEEQKKMNLPNKIDKKNMKVVTLMITDKQHNDIKALNVNMSAFIRQAIGY</sequence>
<protein>
    <submittedName>
        <fullName evidence="1">Uncharacterized protein</fullName>
    </submittedName>
</protein>
<dbReference type="AlphaFoldDB" id="A0A6M3LV90"/>
<gene>
    <name evidence="1" type="ORF">MM415B05766_0002</name>
</gene>
<reference evidence="1" key="1">
    <citation type="submission" date="2020-03" db="EMBL/GenBank/DDBJ databases">
        <title>The deep terrestrial virosphere.</title>
        <authorList>
            <person name="Holmfeldt K."/>
            <person name="Nilsson E."/>
            <person name="Simone D."/>
            <person name="Lopez-Fernandez M."/>
            <person name="Wu X."/>
            <person name="de Brujin I."/>
            <person name="Lundin D."/>
            <person name="Andersson A."/>
            <person name="Bertilsson S."/>
            <person name="Dopson M."/>
        </authorList>
    </citation>
    <scope>NUCLEOTIDE SEQUENCE</scope>
    <source>
        <strain evidence="1">MM415B05766</strain>
    </source>
</reference>